<evidence type="ECO:0000313" key="1">
    <source>
        <dbReference type="EMBL" id="KAI0064152.1"/>
    </source>
</evidence>
<accession>A0ACB8T6V2</accession>
<reference evidence="1" key="1">
    <citation type="submission" date="2021-03" db="EMBL/GenBank/DDBJ databases">
        <authorList>
            <consortium name="DOE Joint Genome Institute"/>
            <person name="Ahrendt S."/>
            <person name="Looney B.P."/>
            <person name="Miyauchi S."/>
            <person name="Morin E."/>
            <person name="Drula E."/>
            <person name="Courty P.E."/>
            <person name="Chicoki N."/>
            <person name="Fauchery L."/>
            <person name="Kohler A."/>
            <person name="Kuo A."/>
            <person name="Labutti K."/>
            <person name="Pangilinan J."/>
            <person name="Lipzen A."/>
            <person name="Riley R."/>
            <person name="Andreopoulos W."/>
            <person name="He G."/>
            <person name="Johnson J."/>
            <person name="Barry K.W."/>
            <person name="Grigoriev I.V."/>
            <person name="Nagy L."/>
            <person name="Hibbett D."/>
            <person name="Henrissat B."/>
            <person name="Matheny P.B."/>
            <person name="Labbe J."/>
            <person name="Martin F."/>
        </authorList>
    </citation>
    <scope>NUCLEOTIDE SEQUENCE</scope>
    <source>
        <strain evidence="1">HHB10654</strain>
    </source>
</reference>
<sequence>MDSPSSLHSSFAPPFAMAQKPRTLVLCFDGTTNEFDKKNTNVVKFFSLLKKDRIKDQMCYYQAGIGTYFEPGIVQPLFRWGAKILDEAFAWYLPAHVMEGYKFLMQNYDVGDKVCIFGFSRGAYTARAIAGMLHKVGLLLQDNAEQVGFAYKLYASSSKSDIPLAAGFKATFSREVPIEFLGVWDTVASVGVIMTRTLPFVGTNTTVKTFRQALALDEHRALFRPNVYHRPSDVDQPLSLRVVNAIATAQSDTTTQTTHTGNDMEMDNVSTDSERFVTDVEEVWFSGCHSDIGGGAALDTAEYALANIPLRWMVCEVVKAQCGIIFNEAAAARWKIPITLDDLANGNGQPNGSGATTSEDPRDAMDVAQPLNDQLKKNPLWWILEIFPTEWYWQNAQNKWVSRWSIHLGRGRVLPENPKFHQSVKIRMDDQALQYTPRARFTKGTETFVL</sequence>
<name>A0ACB8T6V2_9AGAM</name>
<dbReference type="Proteomes" id="UP000814140">
    <property type="component" value="Unassembled WGS sequence"/>
</dbReference>
<proteinExistence type="predicted"/>
<protein>
    <submittedName>
        <fullName evidence="1">Uncharacterized protein</fullName>
    </submittedName>
</protein>
<reference evidence="1" key="2">
    <citation type="journal article" date="2022" name="New Phytol.">
        <title>Evolutionary transition to the ectomycorrhizal habit in the genomes of a hyperdiverse lineage of mushroom-forming fungi.</title>
        <authorList>
            <person name="Looney B."/>
            <person name="Miyauchi S."/>
            <person name="Morin E."/>
            <person name="Drula E."/>
            <person name="Courty P.E."/>
            <person name="Kohler A."/>
            <person name="Kuo A."/>
            <person name="LaButti K."/>
            <person name="Pangilinan J."/>
            <person name="Lipzen A."/>
            <person name="Riley R."/>
            <person name="Andreopoulos W."/>
            <person name="He G."/>
            <person name="Johnson J."/>
            <person name="Nolan M."/>
            <person name="Tritt A."/>
            <person name="Barry K.W."/>
            <person name="Grigoriev I.V."/>
            <person name="Nagy L.G."/>
            <person name="Hibbett D."/>
            <person name="Henrissat B."/>
            <person name="Matheny P.B."/>
            <person name="Labbe J."/>
            <person name="Martin F.M."/>
        </authorList>
    </citation>
    <scope>NUCLEOTIDE SEQUENCE</scope>
    <source>
        <strain evidence="1">HHB10654</strain>
    </source>
</reference>
<comment type="caution">
    <text evidence="1">The sequence shown here is derived from an EMBL/GenBank/DDBJ whole genome shotgun (WGS) entry which is preliminary data.</text>
</comment>
<organism evidence="1 2">
    <name type="scientific">Artomyces pyxidatus</name>
    <dbReference type="NCBI Taxonomy" id="48021"/>
    <lineage>
        <taxon>Eukaryota</taxon>
        <taxon>Fungi</taxon>
        <taxon>Dikarya</taxon>
        <taxon>Basidiomycota</taxon>
        <taxon>Agaricomycotina</taxon>
        <taxon>Agaricomycetes</taxon>
        <taxon>Russulales</taxon>
        <taxon>Auriscalpiaceae</taxon>
        <taxon>Artomyces</taxon>
    </lineage>
</organism>
<keyword evidence="2" id="KW-1185">Reference proteome</keyword>
<evidence type="ECO:0000313" key="2">
    <source>
        <dbReference type="Proteomes" id="UP000814140"/>
    </source>
</evidence>
<dbReference type="EMBL" id="MU277200">
    <property type="protein sequence ID" value="KAI0064152.1"/>
    <property type="molecule type" value="Genomic_DNA"/>
</dbReference>
<gene>
    <name evidence="1" type="ORF">BV25DRAFT_1800963</name>
</gene>